<feature type="domain" description="Protein kinase" evidence="1">
    <location>
        <begin position="1"/>
        <end position="216"/>
    </location>
</feature>
<dbReference type="InterPro" id="IPR040976">
    <property type="entry name" value="Pkinase_fungal"/>
</dbReference>
<dbReference type="PROSITE" id="PS00109">
    <property type="entry name" value="PROTEIN_KINASE_TYR"/>
    <property type="match status" value="1"/>
</dbReference>
<evidence type="ECO:0000313" key="3">
    <source>
        <dbReference type="Proteomes" id="UP000521872"/>
    </source>
</evidence>
<dbReference type="Proteomes" id="UP000521872">
    <property type="component" value="Unassembled WGS sequence"/>
</dbReference>
<evidence type="ECO:0000259" key="1">
    <source>
        <dbReference type="PROSITE" id="PS50011"/>
    </source>
</evidence>
<dbReference type="AlphaFoldDB" id="A0A8H4QEH5"/>
<dbReference type="SUPFAM" id="SSF56112">
    <property type="entry name" value="Protein kinase-like (PK-like)"/>
    <property type="match status" value="2"/>
</dbReference>
<dbReference type="GO" id="GO:0005524">
    <property type="term" value="F:ATP binding"/>
    <property type="evidence" value="ECO:0007669"/>
    <property type="project" value="InterPro"/>
</dbReference>
<dbReference type="InterPro" id="IPR008266">
    <property type="entry name" value="Tyr_kinase_AS"/>
</dbReference>
<name>A0A8H4QEH5_9AGAR</name>
<proteinExistence type="predicted"/>
<dbReference type="Pfam" id="PF17667">
    <property type="entry name" value="Pkinase_fungal"/>
    <property type="match status" value="1"/>
</dbReference>
<dbReference type="InterPro" id="IPR000719">
    <property type="entry name" value="Prot_kinase_dom"/>
</dbReference>
<dbReference type="Gene3D" id="1.10.510.10">
    <property type="entry name" value="Transferase(Phosphotransferase) domain 1"/>
    <property type="match status" value="1"/>
</dbReference>
<dbReference type="GO" id="GO:0004672">
    <property type="term" value="F:protein kinase activity"/>
    <property type="evidence" value="ECO:0007669"/>
    <property type="project" value="InterPro"/>
</dbReference>
<dbReference type="PROSITE" id="PS50011">
    <property type="entry name" value="PROTEIN_KINASE_DOM"/>
    <property type="match status" value="1"/>
</dbReference>
<gene>
    <name evidence="2" type="ORF">D9613_012222</name>
</gene>
<keyword evidence="3" id="KW-1185">Reference proteome</keyword>
<reference evidence="2 3" key="1">
    <citation type="submission" date="2019-12" db="EMBL/GenBank/DDBJ databases">
        <authorList>
            <person name="Floudas D."/>
            <person name="Bentzer J."/>
            <person name="Ahren D."/>
            <person name="Johansson T."/>
            <person name="Persson P."/>
            <person name="Tunlid A."/>
        </authorList>
    </citation>
    <scope>NUCLEOTIDE SEQUENCE [LARGE SCALE GENOMIC DNA]</scope>
    <source>
        <strain evidence="2 3">CBS 102.39</strain>
    </source>
</reference>
<dbReference type="EMBL" id="JAACJL010000061">
    <property type="protein sequence ID" value="KAF4609515.1"/>
    <property type="molecule type" value="Genomic_DNA"/>
</dbReference>
<sequence>MISHKELWERGILHRDISPGNVLLCERGDAHVNGVWGYLTDLDFARFPEKKPVITVIEPVPVIRERGYLSPFDHDKETVMRKHKRFGTKSEVERGAEMTARTVDRGTAQFFAEEVLQAMCRNTTVPRQATHDVQSFIWTGSYCLLRNLLRKLYRISRGKNAEATEAEHKTVRDLFEEMYGKANHTFQSVVEYCAPGLQILRPDSLEFQIFRKHKLISKPLSDFMGSCTTLLFPPGPKQFPQPSHGDLLAAPDASIAQFEASDEE</sequence>
<evidence type="ECO:0000313" key="2">
    <source>
        <dbReference type="EMBL" id="KAF4609515.1"/>
    </source>
</evidence>
<comment type="caution">
    <text evidence="2">The sequence shown here is derived from an EMBL/GenBank/DDBJ whole genome shotgun (WGS) entry which is preliminary data.</text>
</comment>
<organism evidence="2 3">
    <name type="scientific">Agrocybe pediades</name>
    <dbReference type="NCBI Taxonomy" id="84607"/>
    <lineage>
        <taxon>Eukaryota</taxon>
        <taxon>Fungi</taxon>
        <taxon>Dikarya</taxon>
        <taxon>Basidiomycota</taxon>
        <taxon>Agaricomycotina</taxon>
        <taxon>Agaricomycetes</taxon>
        <taxon>Agaricomycetidae</taxon>
        <taxon>Agaricales</taxon>
        <taxon>Agaricineae</taxon>
        <taxon>Strophariaceae</taxon>
        <taxon>Agrocybe</taxon>
    </lineage>
</organism>
<dbReference type="InterPro" id="IPR011009">
    <property type="entry name" value="Kinase-like_dom_sf"/>
</dbReference>
<protein>
    <recommendedName>
        <fullName evidence="1">Protein kinase domain-containing protein</fullName>
    </recommendedName>
</protein>
<accession>A0A8H4QEH5</accession>